<dbReference type="OrthoDB" id="26212at2"/>
<comment type="caution">
    <text evidence="2">The sequence shown here is derived from an EMBL/GenBank/DDBJ whole genome shotgun (WGS) entry which is preliminary data.</text>
</comment>
<sequence>MAGESLFNFSAAVASRKSDTVHIQIEENSEVFTIPLRALEFLSQILSSMAEGKTISLIPSDSELSTQQAADMLNVSRPHIIKLLETGVIPFKKVGTHRRISLDALLAYDTEQKQVRKSSLEFLAQQAQDLNLGYE</sequence>
<evidence type="ECO:0000313" key="2">
    <source>
        <dbReference type="EMBL" id="TDE10853.1"/>
    </source>
</evidence>
<dbReference type="InterPro" id="IPR041657">
    <property type="entry name" value="HTH_17"/>
</dbReference>
<dbReference type="GO" id="GO:0003677">
    <property type="term" value="F:DNA binding"/>
    <property type="evidence" value="ECO:0007669"/>
    <property type="project" value="InterPro"/>
</dbReference>
<evidence type="ECO:0000259" key="1">
    <source>
        <dbReference type="Pfam" id="PF12728"/>
    </source>
</evidence>
<dbReference type="AlphaFoldDB" id="A0A4R5DJT1"/>
<dbReference type="Pfam" id="PF12728">
    <property type="entry name" value="HTH_17"/>
    <property type="match status" value="1"/>
</dbReference>
<dbReference type="EMBL" id="SMFL01000014">
    <property type="protein sequence ID" value="TDE10853.1"/>
    <property type="molecule type" value="Genomic_DNA"/>
</dbReference>
<feature type="domain" description="Helix-turn-helix" evidence="1">
    <location>
        <begin position="64"/>
        <end position="108"/>
    </location>
</feature>
<organism evidence="2 3">
    <name type="scientific">Dyadobacter psychrotolerans</name>
    <dbReference type="NCBI Taxonomy" id="2541721"/>
    <lineage>
        <taxon>Bacteria</taxon>
        <taxon>Pseudomonadati</taxon>
        <taxon>Bacteroidota</taxon>
        <taxon>Cytophagia</taxon>
        <taxon>Cytophagales</taxon>
        <taxon>Spirosomataceae</taxon>
        <taxon>Dyadobacter</taxon>
    </lineage>
</organism>
<proteinExistence type="predicted"/>
<name>A0A4R5DJT1_9BACT</name>
<keyword evidence="3" id="KW-1185">Reference proteome</keyword>
<dbReference type="InterPro" id="IPR010093">
    <property type="entry name" value="SinI_DNA-bd"/>
</dbReference>
<dbReference type="NCBIfam" id="TIGR01764">
    <property type="entry name" value="excise"/>
    <property type="match status" value="1"/>
</dbReference>
<reference evidence="2 3" key="1">
    <citation type="submission" date="2019-03" db="EMBL/GenBank/DDBJ databases">
        <title>Dyadobacter AR-3-6 sp. nov., isolated from arctic soil.</title>
        <authorList>
            <person name="Chaudhary D.K."/>
        </authorList>
    </citation>
    <scope>NUCLEOTIDE SEQUENCE [LARGE SCALE GENOMIC DNA]</scope>
    <source>
        <strain evidence="2 3">AR-3-6</strain>
    </source>
</reference>
<dbReference type="Proteomes" id="UP000294850">
    <property type="component" value="Unassembled WGS sequence"/>
</dbReference>
<protein>
    <submittedName>
        <fullName evidence="2">Helix-turn-helix domain-containing protein</fullName>
    </submittedName>
</protein>
<evidence type="ECO:0000313" key="3">
    <source>
        <dbReference type="Proteomes" id="UP000294850"/>
    </source>
</evidence>
<accession>A0A4R5DJT1</accession>
<gene>
    <name evidence="2" type="ORF">E0F88_26920</name>
</gene>